<keyword evidence="5" id="KW-1185">Reference proteome</keyword>
<comment type="function">
    <text evidence="3">Inhibits all the catalytic activities of DNA gyrase by preventing its interaction with DNA. Acts by binding directly to the C-terminal domain of GyrB, which probably disrupts DNA binding by the gyrase.</text>
</comment>
<feature type="binding site" evidence="3">
    <location>
        <position position="37"/>
    </location>
    <ligand>
        <name>Zn(2+)</name>
        <dbReference type="ChEBI" id="CHEBI:29105"/>
    </ligand>
</feature>
<evidence type="ECO:0000256" key="2">
    <source>
        <dbReference type="ARBA" id="ARBA00022833"/>
    </source>
</evidence>
<reference evidence="4 5" key="1">
    <citation type="submission" date="2020-03" db="EMBL/GenBank/DDBJ databases">
        <authorList>
            <consortium name="Genoscope - CEA"/>
            <person name="William W."/>
        </authorList>
    </citation>
    <scope>NUCLEOTIDE SEQUENCE [LARGE SCALE GENOMIC DNA]</scope>
    <source>
        <strain evidence="5">DSM 16959</strain>
    </source>
</reference>
<dbReference type="GO" id="GO:0008270">
    <property type="term" value="F:zinc ion binding"/>
    <property type="evidence" value="ECO:0007669"/>
    <property type="project" value="UniProtKB-UniRule"/>
</dbReference>
<dbReference type="GO" id="GO:0006355">
    <property type="term" value="P:regulation of DNA-templated transcription"/>
    <property type="evidence" value="ECO:0007669"/>
    <property type="project" value="InterPro"/>
</dbReference>
<name>A0A6S6XXY5_9PROT</name>
<accession>A0A6S6XXY5</accession>
<feature type="binding site" evidence="3">
    <location>
        <position position="14"/>
    </location>
    <ligand>
        <name>Zn(2+)</name>
        <dbReference type="ChEBI" id="CHEBI:29105"/>
    </ligand>
</feature>
<comment type="cofactor">
    <cofactor evidence="3">
        <name>Zn(2+)</name>
        <dbReference type="ChEBI" id="CHEBI:29105"/>
    </cofactor>
    <text evidence="3">Binds 1 zinc ion.</text>
</comment>
<dbReference type="Gene3D" id="3.30.50.10">
    <property type="entry name" value="Erythroid Transcription Factor GATA-1, subunit A"/>
    <property type="match status" value="1"/>
</dbReference>
<feature type="binding site" evidence="3">
    <location>
        <position position="33"/>
    </location>
    <ligand>
        <name>Zn(2+)</name>
        <dbReference type="ChEBI" id="CHEBI:29105"/>
    </ligand>
</feature>
<organism evidence="4 5">
    <name type="scientific">Denitratisoma oestradiolicum</name>
    <dbReference type="NCBI Taxonomy" id="311182"/>
    <lineage>
        <taxon>Bacteria</taxon>
        <taxon>Pseudomonadati</taxon>
        <taxon>Pseudomonadota</taxon>
        <taxon>Betaproteobacteria</taxon>
        <taxon>Nitrosomonadales</taxon>
        <taxon>Sterolibacteriaceae</taxon>
        <taxon>Denitratisoma</taxon>
    </lineage>
</organism>
<dbReference type="InterPro" id="IPR013088">
    <property type="entry name" value="Znf_NHR/GATA"/>
</dbReference>
<evidence type="ECO:0000313" key="4">
    <source>
        <dbReference type="EMBL" id="CAB1370854.1"/>
    </source>
</evidence>
<evidence type="ECO:0000313" key="5">
    <source>
        <dbReference type="Proteomes" id="UP000515733"/>
    </source>
</evidence>
<dbReference type="PANTHER" id="PTHR36150">
    <property type="entry name" value="DNA GYRASE INHIBITOR YACG"/>
    <property type="match status" value="1"/>
</dbReference>
<proteinExistence type="inferred from homology"/>
<sequence>MIAVADQKTRIVRCPTCGKSLEWSPDYPHRPFCSERCRKIDLGAWANEEYRVPVSEDRLDPEAE</sequence>
<evidence type="ECO:0000256" key="1">
    <source>
        <dbReference type="ARBA" id="ARBA00022723"/>
    </source>
</evidence>
<dbReference type="Proteomes" id="UP000515733">
    <property type="component" value="Chromosome"/>
</dbReference>
<dbReference type="HAMAP" id="MF_00649">
    <property type="entry name" value="DNA_gyrase_inhibitor_YacG"/>
    <property type="match status" value="1"/>
</dbReference>
<keyword evidence="1 3" id="KW-0479">Metal-binding</keyword>
<dbReference type="AlphaFoldDB" id="A0A6S6XXY5"/>
<dbReference type="InterPro" id="IPR005584">
    <property type="entry name" value="DNA_gyrase_inhibitor_YacG"/>
</dbReference>
<dbReference type="Pfam" id="PF03884">
    <property type="entry name" value="YacG"/>
    <property type="match status" value="1"/>
</dbReference>
<dbReference type="GO" id="GO:0008657">
    <property type="term" value="F:DNA topoisomerase type II (double strand cut, ATP-hydrolyzing) inhibitor activity"/>
    <property type="evidence" value="ECO:0007669"/>
    <property type="project" value="UniProtKB-UniRule"/>
</dbReference>
<protein>
    <recommendedName>
        <fullName evidence="3">DNA gyrase inhibitor YacG</fullName>
    </recommendedName>
</protein>
<gene>
    <name evidence="3 4" type="primary">yacG</name>
    <name evidence="4" type="ORF">DENOEST_3700</name>
</gene>
<comment type="subunit">
    <text evidence="3">Interacts with GyrB.</text>
</comment>
<dbReference type="EMBL" id="LR778301">
    <property type="protein sequence ID" value="CAB1370854.1"/>
    <property type="molecule type" value="Genomic_DNA"/>
</dbReference>
<comment type="similarity">
    <text evidence="3">Belongs to the DNA gyrase inhibitor YacG family.</text>
</comment>
<dbReference type="SUPFAM" id="SSF57716">
    <property type="entry name" value="Glucocorticoid receptor-like (DNA-binding domain)"/>
    <property type="match status" value="1"/>
</dbReference>
<keyword evidence="2 3" id="KW-0862">Zinc</keyword>
<evidence type="ECO:0000256" key="3">
    <source>
        <dbReference type="HAMAP-Rule" id="MF_00649"/>
    </source>
</evidence>
<dbReference type="KEGG" id="doe:DENOEST_3700"/>
<dbReference type="PANTHER" id="PTHR36150:SF1">
    <property type="entry name" value="DNA GYRASE INHIBITOR YACG"/>
    <property type="match status" value="1"/>
</dbReference>
<feature type="binding site" evidence="3">
    <location>
        <position position="17"/>
    </location>
    <ligand>
        <name>Zn(2+)</name>
        <dbReference type="ChEBI" id="CHEBI:29105"/>
    </ligand>
</feature>